<evidence type="ECO:0000256" key="4">
    <source>
        <dbReference type="ARBA" id="ARBA00022692"/>
    </source>
</evidence>
<evidence type="ECO:0000313" key="9">
    <source>
        <dbReference type="Proteomes" id="UP001172457"/>
    </source>
</evidence>
<keyword evidence="3 7" id="KW-0813">Transport</keyword>
<protein>
    <recommendedName>
        <fullName evidence="7">Probable purine permease</fullName>
    </recommendedName>
</protein>
<dbReference type="GO" id="GO:0016020">
    <property type="term" value="C:membrane"/>
    <property type="evidence" value="ECO:0007669"/>
    <property type="project" value="UniProtKB-SubCell"/>
</dbReference>
<evidence type="ECO:0000256" key="7">
    <source>
        <dbReference type="RuleBase" id="RU368015"/>
    </source>
</evidence>
<feature type="transmembrane region" description="Helical" evidence="7">
    <location>
        <begin position="36"/>
        <end position="59"/>
    </location>
</feature>
<reference evidence="8" key="1">
    <citation type="submission" date="2023-03" db="EMBL/GenBank/DDBJ databases">
        <title>Chromosome-scale reference genome and RAD-based genetic map of yellow starthistle (Centaurea solstitialis) reveal putative structural variation and QTLs associated with invader traits.</title>
        <authorList>
            <person name="Reatini B."/>
            <person name="Cang F.A."/>
            <person name="Jiang Q."/>
            <person name="Mckibben M.T.W."/>
            <person name="Barker M.S."/>
            <person name="Rieseberg L.H."/>
            <person name="Dlugosch K.M."/>
        </authorList>
    </citation>
    <scope>NUCLEOTIDE SEQUENCE</scope>
    <source>
        <strain evidence="8">CAN-66</strain>
        <tissue evidence="8">Leaf</tissue>
    </source>
</reference>
<dbReference type="Proteomes" id="UP001172457">
    <property type="component" value="Chromosome 1"/>
</dbReference>
<feature type="transmembrane region" description="Helical" evidence="7">
    <location>
        <begin position="166"/>
        <end position="186"/>
    </location>
</feature>
<feature type="transmembrane region" description="Helical" evidence="7">
    <location>
        <begin position="277"/>
        <end position="302"/>
    </location>
</feature>
<evidence type="ECO:0000256" key="2">
    <source>
        <dbReference type="ARBA" id="ARBA00006213"/>
    </source>
</evidence>
<comment type="subcellular location">
    <subcellularLocation>
        <location evidence="1 7">Membrane</location>
        <topology evidence="1 7">Multi-pass membrane protein</topology>
    </subcellularLocation>
</comment>
<feature type="transmembrane region" description="Helical" evidence="7">
    <location>
        <begin position="141"/>
        <end position="159"/>
    </location>
</feature>
<evidence type="ECO:0000256" key="1">
    <source>
        <dbReference type="ARBA" id="ARBA00004141"/>
    </source>
</evidence>
<keyword evidence="9" id="KW-1185">Reference proteome</keyword>
<dbReference type="AlphaFoldDB" id="A0AA38WND1"/>
<accession>A0AA38WND1</accession>
<dbReference type="EMBL" id="JARYMX010000001">
    <property type="protein sequence ID" value="KAJ9567647.1"/>
    <property type="molecule type" value="Genomic_DNA"/>
</dbReference>
<evidence type="ECO:0000256" key="5">
    <source>
        <dbReference type="ARBA" id="ARBA00022989"/>
    </source>
</evidence>
<sequence>MIEIQKPPEAIGTTTTTAAATTMATTVNPSAKRALLILNCILLGLGNCGGPLAMRLYFIHGGNRVWLSAFLETAGWPFILIVLIILFFIRRRGTFTTHSGTTIVHMRPRVFFAAVVIGLLTGLDDYLYACGVARLPVSTTSLIIASQLGFTALFAFLLVKQKFTPYSINAVMLLTVGAAVLALHTSSDRPNGESKAEYYKGFFLTVAAAALYGLVLPMVELTYKKAKQAITYTLVLEIQMVMCLFATVFCTIGMIINNDFKVIPREARNYSLGKTEFYIVLCVNAILWQCFFLGAIGVVFCASSMLSGIIIAVLLPVTEALAVVFYKEPFKVEKGVSLVLSLWGFTSYFYGEYRSTKRTKNKTRTFGDQSIELREINSSSI</sequence>
<dbReference type="InterPro" id="IPR030182">
    <property type="entry name" value="PUP_plant"/>
</dbReference>
<feature type="transmembrane region" description="Helical" evidence="7">
    <location>
        <begin position="110"/>
        <end position="129"/>
    </location>
</feature>
<dbReference type="SUPFAM" id="SSF103481">
    <property type="entry name" value="Multidrug resistance efflux transporter EmrE"/>
    <property type="match status" value="1"/>
</dbReference>
<feature type="transmembrane region" description="Helical" evidence="7">
    <location>
        <begin position="309"/>
        <end position="326"/>
    </location>
</feature>
<dbReference type="GO" id="GO:0015211">
    <property type="term" value="F:purine nucleoside transmembrane transporter activity"/>
    <property type="evidence" value="ECO:0007669"/>
    <property type="project" value="UniProtKB-UniRule"/>
</dbReference>
<feature type="transmembrane region" description="Helical" evidence="7">
    <location>
        <begin position="65"/>
        <end position="89"/>
    </location>
</feature>
<evidence type="ECO:0000256" key="6">
    <source>
        <dbReference type="ARBA" id="ARBA00023136"/>
    </source>
</evidence>
<keyword evidence="4 7" id="KW-0812">Transmembrane</keyword>
<organism evidence="8 9">
    <name type="scientific">Centaurea solstitialis</name>
    <name type="common">yellow star-thistle</name>
    <dbReference type="NCBI Taxonomy" id="347529"/>
    <lineage>
        <taxon>Eukaryota</taxon>
        <taxon>Viridiplantae</taxon>
        <taxon>Streptophyta</taxon>
        <taxon>Embryophyta</taxon>
        <taxon>Tracheophyta</taxon>
        <taxon>Spermatophyta</taxon>
        <taxon>Magnoliopsida</taxon>
        <taxon>eudicotyledons</taxon>
        <taxon>Gunneridae</taxon>
        <taxon>Pentapetalae</taxon>
        <taxon>asterids</taxon>
        <taxon>campanulids</taxon>
        <taxon>Asterales</taxon>
        <taxon>Asteraceae</taxon>
        <taxon>Carduoideae</taxon>
        <taxon>Cardueae</taxon>
        <taxon>Centaureinae</taxon>
        <taxon>Centaurea</taxon>
    </lineage>
</organism>
<evidence type="ECO:0000313" key="8">
    <source>
        <dbReference type="EMBL" id="KAJ9567647.1"/>
    </source>
</evidence>
<feature type="transmembrane region" description="Helical" evidence="7">
    <location>
        <begin position="198"/>
        <end position="219"/>
    </location>
</feature>
<feature type="transmembrane region" description="Helical" evidence="7">
    <location>
        <begin position="332"/>
        <end position="351"/>
    </location>
</feature>
<dbReference type="PANTHER" id="PTHR31376:SF1">
    <property type="entry name" value="PURINE PERMEASE 2"/>
    <property type="match status" value="1"/>
</dbReference>
<evidence type="ECO:0000256" key="3">
    <source>
        <dbReference type="ARBA" id="ARBA00022448"/>
    </source>
</evidence>
<proteinExistence type="inferred from homology"/>
<keyword evidence="5 7" id="KW-1133">Transmembrane helix</keyword>
<gene>
    <name evidence="8" type="ORF">OSB04_003613</name>
</gene>
<dbReference type="Pfam" id="PF16913">
    <property type="entry name" value="PUNUT"/>
    <property type="match status" value="1"/>
</dbReference>
<dbReference type="GO" id="GO:0005345">
    <property type="term" value="F:purine nucleobase transmembrane transporter activity"/>
    <property type="evidence" value="ECO:0007669"/>
    <property type="project" value="UniProtKB-UniRule"/>
</dbReference>
<feature type="transmembrane region" description="Helical" evidence="7">
    <location>
        <begin position="231"/>
        <end position="257"/>
    </location>
</feature>
<dbReference type="PANTHER" id="PTHR31376">
    <property type="entry name" value="OS09G0467300 PROTEIN-RELATED"/>
    <property type="match status" value="1"/>
</dbReference>
<keyword evidence="6 7" id="KW-0472">Membrane</keyword>
<name>A0AA38WND1_9ASTR</name>
<comment type="similarity">
    <text evidence="2 7">Belongs to the purine permeases (TC 2.A.7.14) family.</text>
</comment>
<comment type="caution">
    <text evidence="8">The sequence shown here is derived from an EMBL/GenBank/DDBJ whole genome shotgun (WGS) entry which is preliminary data.</text>
</comment>
<dbReference type="InterPro" id="IPR037185">
    <property type="entry name" value="EmrE-like"/>
</dbReference>